<dbReference type="KEGG" id="pgr:PGTG_21174"/>
<organism evidence="1 2">
    <name type="scientific">Puccinia graminis f. sp. tritici (strain CRL 75-36-700-3 / race SCCL)</name>
    <name type="common">Black stem rust fungus</name>
    <dbReference type="NCBI Taxonomy" id="418459"/>
    <lineage>
        <taxon>Eukaryota</taxon>
        <taxon>Fungi</taxon>
        <taxon>Dikarya</taxon>
        <taxon>Basidiomycota</taxon>
        <taxon>Pucciniomycotina</taxon>
        <taxon>Pucciniomycetes</taxon>
        <taxon>Pucciniales</taxon>
        <taxon>Pucciniaceae</taxon>
        <taxon>Puccinia</taxon>
    </lineage>
</organism>
<accession>H6QQL4</accession>
<protein>
    <submittedName>
        <fullName evidence="1">Uncharacterized protein</fullName>
    </submittedName>
</protein>
<dbReference type="HOGENOM" id="CLU_2470169_0_0_1"/>
<evidence type="ECO:0000313" key="1">
    <source>
        <dbReference type="EMBL" id="EHS62666.1"/>
    </source>
</evidence>
<dbReference type="EMBL" id="DS178272">
    <property type="protein sequence ID" value="EHS62666.1"/>
    <property type="molecule type" value="Genomic_DNA"/>
</dbReference>
<evidence type="ECO:0000313" key="2">
    <source>
        <dbReference type="Proteomes" id="UP000008783"/>
    </source>
</evidence>
<dbReference type="GeneID" id="13541284"/>
<name>H6QQL4_PUCGT</name>
<dbReference type="InParanoid" id="H6QQL4"/>
<dbReference type="VEuPathDB" id="FungiDB:PGTG_21174"/>
<sequence>MFQPCHRCDRARLAISVPSPRRSSFLSVGISPSPLVRSATVSLVLEFDWPPLISSSTASLDQWCIHLDSLTVAAFQQIHDATVDLHPY</sequence>
<dbReference type="AlphaFoldDB" id="H6QQL4"/>
<reference evidence="2" key="1">
    <citation type="journal article" date="2011" name="Proc. Natl. Acad. Sci. U.S.A.">
        <title>Obligate biotrophy features unraveled by the genomic analysis of rust fungi.</title>
        <authorList>
            <person name="Duplessis S."/>
            <person name="Cuomo C.A."/>
            <person name="Lin Y.-C."/>
            <person name="Aerts A."/>
            <person name="Tisserant E."/>
            <person name="Veneault-Fourrey C."/>
            <person name="Joly D.L."/>
            <person name="Hacquard S."/>
            <person name="Amselem J."/>
            <person name="Cantarel B.L."/>
            <person name="Chiu R."/>
            <person name="Coutinho P.M."/>
            <person name="Feau N."/>
            <person name="Field M."/>
            <person name="Frey P."/>
            <person name="Gelhaye E."/>
            <person name="Goldberg J."/>
            <person name="Grabherr M.G."/>
            <person name="Kodira C.D."/>
            <person name="Kohler A."/>
            <person name="Kuees U."/>
            <person name="Lindquist E.A."/>
            <person name="Lucas S.M."/>
            <person name="Mago R."/>
            <person name="Mauceli E."/>
            <person name="Morin E."/>
            <person name="Murat C."/>
            <person name="Pangilinan J.L."/>
            <person name="Park R."/>
            <person name="Pearson M."/>
            <person name="Quesneville H."/>
            <person name="Rouhier N."/>
            <person name="Sakthikumar S."/>
            <person name="Salamov A.A."/>
            <person name="Schmutz J."/>
            <person name="Selles B."/>
            <person name="Shapiro H."/>
            <person name="Tanguay P."/>
            <person name="Tuskan G.A."/>
            <person name="Henrissat B."/>
            <person name="Van de Peer Y."/>
            <person name="Rouze P."/>
            <person name="Ellis J.G."/>
            <person name="Dodds P.N."/>
            <person name="Schein J.E."/>
            <person name="Zhong S."/>
            <person name="Hamelin R.C."/>
            <person name="Grigoriev I.V."/>
            <person name="Szabo L.J."/>
            <person name="Martin F."/>
        </authorList>
    </citation>
    <scope>NUCLEOTIDE SEQUENCE [LARGE SCALE GENOMIC DNA]</scope>
    <source>
        <strain evidence="2">CRL 75-36-700-3 / race SCCL</strain>
    </source>
</reference>
<keyword evidence="2" id="KW-1185">Reference proteome</keyword>
<dbReference type="Proteomes" id="UP000008783">
    <property type="component" value="Unassembled WGS sequence"/>
</dbReference>
<gene>
    <name evidence="1" type="ORF">PGTG_21174</name>
</gene>
<dbReference type="RefSeq" id="XP_003890212.1">
    <property type="nucleotide sequence ID" value="XM_003890163.1"/>
</dbReference>
<proteinExistence type="predicted"/>